<evidence type="ECO:0000256" key="1">
    <source>
        <dbReference type="SAM" id="MobiDB-lite"/>
    </source>
</evidence>
<feature type="compositionally biased region" description="Acidic residues" evidence="1">
    <location>
        <begin position="190"/>
        <end position="209"/>
    </location>
</feature>
<dbReference type="Gene3D" id="3.80.10.10">
    <property type="entry name" value="Ribonuclease Inhibitor"/>
    <property type="match status" value="1"/>
</dbReference>
<dbReference type="InterPro" id="IPR050232">
    <property type="entry name" value="FBL13/AtMIF1-like"/>
</dbReference>
<proteinExistence type="predicted"/>
<dbReference type="AlphaFoldDB" id="A0AAD8VM37"/>
<dbReference type="Proteomes" id="UP001231189">
    <property type="component" value="Unassembled WGS sequence"/>
</dbReference>
<feature type="compositionally biased region" description="Acidic residues" evidence="1">
    <location>
        <begin position="215"/>
        <end position="226"/>
    </location>
</feature>
<sequence length="584" mass="65143">MSQRGRPPTQTVRRLHLELASESKPRAARTCVPACTMEIGHAAEPVRRDRISMLDDAALGHVLSFLPSKQAARAAALSSRWRDAFAGVHTLSLEEPSSVTTYDENGWPTEVDPPEPFRAAVTAAIVARHRKPGATPPLRALRVALQDYTYIDSVAVDQWVSYALKRAGPELELDLRFRSLPIYCRRDGADTSEEEDDSDDDDDEEDECDDNNKDDSDDDDEDDGVSSEDNRVPRPSLHRYTVPRGLFSCSTLRTLRIGPCRLSPPPALSLPSLQELLLTRISNADELVQRLISGCPRLVDLTLESCNAVTALSLLDTRLRRLALRCCHNLSHVVVDVSELGAFEYRGAVPEMPLLTTLGATCWFPTMPSLASCTVYICGGEVTTSEELASLTAFLQHFASAKHLRLRSKHMYPDIGTRLPMFWHLHHLELWGHLLHDGAAAATIGVTSRILRHAPNLEVLSLFFETGTWADIDDDGPVTTGRDNCKAMELLNAHRLKYNRHNVLDWPSGGATIPCLANRLREINLVHYQGGRAQRTLAKFLLCNAAVIGELWCQFAEGPLWMQTELMREMKSWVVNEKANMIFR</sequence>
<feature type="region of interest" description="Disordered" evidence="1">
    <location>
        <begin position="188"/>
        <end position="237"/>
    </location>
</feature>
<dbReference type="SUPFAM" id="SSF81383">
    <property type="entry name" value="F-box domain"/>
    <property type="match status" value="1"/>
</dbReference>
<protein>
    <recommendedName>
        <fullName evidence="2">F-box/LRR-repeat protein 15/At3g58940/PEG3-like LRR domain-containing protein</fullName>
    </recommendedName>
</protein>
<dbReference type="EMBL" id="JAUUTY010000007">
    <property type="protein sequence ID" value="KAK1612752.1"/>
    <property type="molecule type" value="Genomic_DNA"/>
</dbReference>
<dbReference type="InterPro" id="IPR036047">
    <property type="entry name" value="F-box-like_dom_sf"/>
</dbReference>
<dbReference type="InterPro" id="IPR032675">
    <property type="entry name" value="LRR_dom_sf"/>
</dbReference>
<feature type="domain" description="F-box/LRR-repeat protein 15/At3g58940/PEG3-like LRR" evidence="2">
    <location>
        <begin position="234"/>
        <end position="340"/>
    </location>
</feature>
<evidence type="ECO:0000313" key="3">
    <source>
        <dbReference type="EMBL" id="KAK1612752.1"/>
    </source>
</evidence>
<dbReference type="PANTHER" id="PTHR31900:SF30">
    <property type="entry name" value="SUPERFAMILY PROTEIN, PUTATIVE-RELATED"/>
    <property type="match status" value="1"/>
</dbReference>
<name>A0AAD8VM37_LOLMU</name>
<dbReference type="SUPFAM" id="SSF52047">
    <property type="entry name" value="RNI-like"/>
    <property type="match status" value="1"/>
</dbReference>
<gene>
    <name evidence="3" type="ORF">QYE76_036425</name>
</gene>
<evidence type="ECO:0000259" key="2">
    <source>
        <dbReference type="Pfam" id="PF24758"/>
    </source>
</evidence>
<organism evidence="3 4">
    <name type="scientific">Lolium multiflorum</name>
    <name type="common">Italian ryegrass</name>
    <name type="synonym">Lolium perenne subsp. multiflorum</name>
    <dbReference type="NCBI Taxonomy" id="4521"/>
    <lineage>
        <taxon>Eukaryota</taxon>
        <taxon>Viridiplantae</taxon>
        <taxon>Streptophyta</taxon>
        <taxon>Embryophyta</taxon>
        <taxon>Tracheophyta</taxon>
        <taxon>Spermatophyta</taxon>
        <taxon>Magnoliopsida</taxon>
        <taxon>Liliopsida</taxon>
        <taxon>Poales</taxon>
        <taxon>Poaceae</taxon>
        <taxon>BOP clade</taxon>
        <taxon>Pooideae</taxon>
        <taxon>Poodae</taxon>
        <taxon>Poeae</taxon>
        <taxon>Poeae Chloroplast Group 2 (Poeae type)</taxon>
        <taxon>Loliodinae</taxon>
        <taxon>Loliinae</taxon>
        <taxon>Lolium</taxon>
    </lineage>
</organism>
<reference evidence="3" key="1">
    <citation type="submission" date="2023-07" db="EMBL/GenBank/DDBJ databases">
        <title>A chromosome-level genome assembly of Lolium multiflorum.</title>
        <authorList>
            <person name="Chen Y."/>
            <person name="Copetti D."/>
            <person name="Kolliker R."/>
            <person name="Studer B."/>
        </authorList>
    </citation>
    <scope>NUCLEOTIDE SEQUENCE</scope>
    <source>
        <strain evidence="3">02402/16</strain>
        <tissue evidence="3">Leaf</tissue>
    </source>
</reference>
<dbReference type="PANTHER" id="PTHR31900">
    <property type="entry name" value="F-BOX/RNI SUPERFAMILY PROTEIN-RELATED"/>
    <property type="match status" value="1"/>
</dbReference>
<dbReference type="Pfam" id="PF24758">
    <property type="entry name" value="LRR_At5g56370"/>
    <property type="match status" value="1"/>
</dbReference>
<evidence type="ECO:0000313" key="4">
    <source>
        <dbReference type="Proteomes" id="UP001231189"/>
    </source>
</evidence>
<dbReference type="InterPro" id="IPR055411">
    <property type="entry name" value="LRR_FXL15/At3g58940/PEG3-like"/>
</dbReference>
<keyword evidence="4" id="KW-1185">Reference proteome</keyword>
<accession>A0AAD8VM37</accession>
<comment type="caution">
    <text evidence="3">The sequence shown here is derived from an EMBL/GenBank/DDBJ whole genome shotgun (WGS) entry which is preliminary data.</text>
</comment>